<reference evidence="2 3" key="1">
    <citation type="submission" date="2024-01" db="EMBL/GenBank/DDBJ databases">
        <title>The complete chloroplast genome sequence of Lithospermum erythrorhizon: insights into the phylogenetic relationship among Boraginaceae species and the maternal lineages of purple gromwells.</title>
        <authorList>
            <person name="Okada T."/>
            <person name="Watanabe K."/>
        </authorList>
    </citation>
    <scope>NUCLEOTIDE SEQUENCE [LARGE SCALE GENOMIC DNA]</scope>
</reference>
<comment type="caution">
    <text evidence="2">The sequence shown here is derived from an EMBL/GenBank/DDBJ whole genome shotgun (WGS) entry which is preliminary data.</text>
</comment>
<keyword evidence="1" id="KW-0732">Signal</keyword>
<sequence length="85" mass="9392">MEWAYMFLTLALFLVHRLLLALDGYDLAPKAFAQVESLGKCFSSAALVVILAPRLTSSCNRILSQLRSATSAEIARLFVLEQGYP</sequence>
<evidence type="ECO:0000256" key="1">
    <source>
        <dbReference type="SAM" id="SignalP"/>
    </source>
</evidence>
<dbReference type="Proteomes" id="UP001454036">
    <property type="component" value="Unassembled WGS sequence"/>
</dbReference>
<feature type="signal peptide" evidence="1">
    <location>
        <begin position="1"/>
        <end position="21"/>
    </location>
</feature>
<name>A0AAV3RA05_LITER</name>
<gene>
    <name evidence="2" type="ORF">LIER_41274</name>
</gene>
<dbReference type="EMBL" id="BAABME010025413">
    <property type="protein sequence ID" value="GAA0172093.1"/>
    <property type="molecule type" value="Genomic_DNA"/>
</dbReference>
<organism evidence="2 3">
    <name type="scientific">Lithospermum erythrorhizon</name>
    <name type="common">Purple gromwell</name>
    <name type="synonym">Lithospermum officinale var. erythrorhizon</name>
    <dbReference type="NCBI Taxonomy" id="34254"/>
    <lineage>
        <taxon>Eukaryota</taxon>
        <taxon>Viridiplantae</taxon>
        <taxon>Streptophyta</taxon>
        <taxon>Embryophyta</taxon>
        <taxon>Tracheophyta</taxon>
        <taxon>Spermatophyta</taxon>
        <taxon>Magnoliopsida</taxon>
        <taxon>eudicotyledons</taxon>
        <taxon>Gunneridae</taxon>
        <taxon>Pentapetalae</taxon>
        <taxon>asterids</taxon>
        <taxon>lamiids</taxon>
        <taxon>Boraginales</taxon>
        <taxon>Boraginaceae</taxon>
        <taxon>Boraginoideae</taxon>
        <taxon>Lithospermeae</taxon>
        <taxon>Lithospermum</taxon>
    </lineage>
</organism>
<evidence type="ECO:0000313" key="2">
    <source>
        <dbReference type="EMBL" id="GAA0172093.1"/>
    </source>
</evidence>
<accession>A0AAV3RA05</accession>
<keyword evidence="3" id="KW-1185">Reference proteome</keyword>
<evidence type="ECO:0000313" key="3">
    <source>
        <dbReference type="Proteomes" id="UP001454036"/>
    </source>
</evidence>
<dbReference type="AlphaFoldDB" id="A0AAV3RA05"/>
<feature type="chain" id="PRO_5043708038" evidence="1">
    <location>
        <begin position="22"/>
        <end position="85"/>
    </location>
</feature>
<protein>
    <submittedName>
        <fullName evidence="2">Uncharacterized protein</fullName>
    </submittedName>
</protein>
<proteinExistence type="predicted"/>